<name>A0ACD3A290_9AGAR</name>
<evidence type="ECO:0000313" key="1">
    <source>
        <dbReference type="EMBL" id="TFK59017.1"/>
    </source>
</evidence>
<accession>A0ACD3A290</accession>
<organism evidence="1 2">
    <name type="scientific">Pluteus cervinus</name>
    <dbReference type="NCBI Taxonomy" id="181527"/>
    <lineage>
        <taxon>Eukaryota</taxon>
        <taxon>Fungi</taxon>
        <taxon>Dikarya</taxon>
        <taxon>Basidiomycota</taxon>
        <taxon>Agaricomycotina</taxon>
        <taxon>Agaricomycetes</taxon>
        <taxon>Agaricomycetidae</taxon>
        <taxon>Agaricales</taxon>
        <taxon>Pluteineae</taxon>
        <taxon>Pluteaceae</taxon>
        <taxon>Pluteus</taxon>
    </lineage>
</organism>
<proteinExistence type="predicted"/>
<evidence type="ECO:0000313" key="2">
    <source>
        <dbReference type="Proteomes" id="UP000308600"/>
    </source>
</evidence>
<reference evidence="1 2" key="1">
    <citation type="journal article" date="2019" name="Nat. Ecol. Evol.">
        <title>Megaphylogeny resolves global patterns of mushroom evolution.</title>
        <authorList>
            <person name="Varga T."/>
            <person name="Krizsan K."/>
            <person name="Foldi C."/>
            <person name="Dima B."/>
            <person name="Sanchez-Garcia M."/>
            <person name="Sanchez-Ramirez S."/>
            <person name="Szollosi G.J."/>
            <person name="Szarkandi J.G."/>
            <person name="Papp V."/>
            <person name="Albert L."/>
            <person name="Andreopoulos W."/>
            <person name="Angelini C."/>
            <person name="Antonin V."/>
            <person name="Barry K.W."/>
            <person name="Bougher N.L."/>
            <person name="Buchanan P."/>
            <person name="Buyck B."/>
            <person name="Bense V."/>
            <person name="Catcheside P."/>
            <person name="Chovatia M."/>
            <person name="Cooper J."/>
            <person name="Damon W."/>
            <person name="Desjardin D."/>
            <person name="Finy P."/>
            <person name="Geml J."/>
            <person name="Haridas S."/>
            <person name="Hughes K."/>
            <person name="Justo A."/>
            <person name="Karasinski D."/>
            <person name="Kautmanova I."/>
            <person name="Kiss B."/>
            <person name="Kocsube S."/>
            <person name="Kotiranta H."/>
            <person name="LaButti K.M."/>
            <person name="Lechner B.E."/>
            <person name="Liimatainen K."/>
            <person name="Lipzen A."/>
            <person name="Lukacs Z."/>
            <person name="Mihaltcheva S."/>
            <person name="Morgado L.N."/>
            <person name="Niskanen T."/>
            <person name="Noordeloos M.E."/>
            <person name="Ohm R.A."/>
            <person name="Ortiz-Santana B."/>
            <person name="Ovrebo C."/>
            <person name="Racz N."/>
            <person name="Riley R."/>
            <person name="Savchenko A."/>
            <person name="Shiryaev A."/>
            <person name="Soop K."/>
            <person name="Spirin V."/>
            <person name="Szebenyi C."/>
            <person name="Tomsovsky M."/>
            <person name="Tulloss R.E."/>
            <person name="Uehling J."/>
            <person name="Grigoriev I.V."/>
            <person name="Vagvolgyi C."/>
            <person name="Papp T."/>
            <person name="Martin F.M."/>
            <person name="Miettinen O."/>
            <person name="Hibbett D.S."/>
            <person name="Nagy L.G."/>
        </authorList>
    </citation>
    <scope>NUCLEOTIDE SEQUENCE [LARGE SCALE GENOMIC DNA]</scope>
    <source>
        <strain evidence="1 2">NL-1719</strain>
    </source>
</reference>
<feature type="non-terminal residue" evidence="1">
    <location>
        <position position="235"/>
    </location>
</feature>
<keyword evidence="2" id="KW-1185">Reference proteome</keyword>
<sequence>QYASAPRVREPRPKSQPAAPMTEAQCKVAKEERDVLQEQINDEVSAWFKYTKGKVAELSKKFNRSERYFYDLFFAAGAHMVHHHTKTNAFSAYLSLKAREIRIADGTPVSLTTLGQTHREEYHKMDTETRTQLVEQHEMLKGSAMTLRRPTPRSRIQDVANIMRNIQLLIVGLQRRAGVEAMVCVFRNTTNYVMEPQWFFSNADIEAYLPIAIGKRWDTAHVGAQLEAFAIAGCN</sequence>
<dbReference type="Proteomes" id="UP000308600">
    <property type="component" value="Unassembled WGS sequence"/>
</dbReference>
<dbReference type="EMBL" id="ML209106">
    <property type="protein sequence ID" value="TFK59017.1"/>
    <property type="molecule type" value="Genomic_DNA"/>
</dbReference>
<feature type="non-terminal residue" evidence="1">
    <location>
        <position position="1"/>
    </location>
</feature>
<gene>
    <name evidence="1" type="ORF">BDN72DRAFT_738419</name>
</gene>
<protein>
    <submittedName>
        <fullName evidence="1">Uncharacterized protein</fullName>
    </submittedName>
</protein>